<dbReference type="EMBL" id="VSRR010040449">
    <property type="protein sequence ID" value="MPC75129.1"/>
    <property type="molecule type" value="Genomic_DNA"/>
</dbReference>
<accession>A0A5B7HZS3</accession>
<reference evidence="3 4" key="1">
    <citation type="submission" date="2019-05" db="EMBL/GenBank/DDBJ databases">
        <title>Another draft genome of Portunus trituberculatus and its Hox gene families provides insights of decapod evolution.</title>
        <authorList>
            <person name="Jeong J.-H."/>
            <person name="Song I."/>
            <person name="Kim S."/>
            <person name="Choi T."/>
            <person name="Kim D."/>
            <person name="Ryu S."/>
            <person name="Kim W."/>
        </authorList>
    </citation>
    <scope>NUCLEOTIDE SEQUENCE [LARGE SCALE GENOMIC DNA]</scope>
    <source>
        <tissue evidence="3">Muscle</tissue>
    </source>
</reference>
<evidence type="ECO:0008006" key="5">
    <source>
        <dbReference type="Google" id="ProtNLM"/>
    </source>
</evidence>
<name>A0A5B7HZS3_PORTR</name>
<evidence type="ECO:0000313" key="4">
    <source>
        <dbReference type="Proteomes" id="UP000324222"/>
    </source>
</evidence>
<proteinExistence type="predicted"/>
<feature type="region of interest" description="Disordered" evidence="1">
    <location>
        <begin position="39"/>
        <end position="58"/>
    </location>
</feature>
<protein>
    <recommendedName>
        <fullName evidence="5">WAP domain-containing protein</fullName>
    </recommendedName>
</protein>
<keyword evidence="4" id="KW-1185">Reference proteome</keyword>
<keyword evidence="2" id="KW-0732">Signal</keyword>
<feature type="chain" id="PRO_5022956925" description="WAP domain-containing protein" evidence="2">
    <location>
        <begin position="19"/>
        <end position="181"/>
    </location>
</feature>
<feature type="region of interest" description="Disordered" evidence="1">
    <location>
        <begin position="85"/>
        <end position="110"/>
    </location>
</feature>
<dbReference type="Proteomes" id="UP000324222">
    <property type="component" value="Unassembled WGS sequence"/>
</dbReference>
<comment type="caution">
    <text evidence="3">The sequence shown here is derived from an EMBL/GenBank/DDBJ whole genome shotgun (WGS) entry which is preliminary data.</text>
</comment>
<organism evidence="3 4">
    <name type="scientific">Portunus trituberculatus</name>
    <name type="common">Swimming crab</name>
    <name type="synonym">Neptunus trituberculatus</name>
    <dbReference type="NCBI Taxonomy" id="210409"/>
    <lineage>
        <taxon>Eukaryota</taxon>
        <taxon>Metazoa</taxon>
        <taxon>Ecdysozoa</taxon>
        <taxon>Arthropoda</taxon>
        <taxon>Crustacea</taxon>
        <taxon>Multicrustacea</taxon>
        <taxon>Malacostraca</taxon>
        <taxon>Eumalacostraca</taxon>
        <taxon>Eucarida</taxon>
        <taxon>Decapoda</taxon>
        <taxon>Pleocyemata</taxon>
        <taxon>Brachyura</taxon>
        <taxon>Eubrachyura</taxon>
        <taxon>Portunoidea</taxon>
        <taxon>Portunidae</taxon>
        <taxon>Portuninae</taxon>
        <taxon>Portunus</taxon>
    </lineage>
</organism>
<evidence type="ECO:0000256" key="1">
    <source>
        <dbReference type="SAM" id="MobiDB-lite"/>
    </source>
</evidence>
<gene>
    <name evidence="3" type="ORF">E2C01_069514</name>
</gene>
<feature type="signal peptide" evidence="2">
    <location>
        <begin position="1"/>
        <end position="18"/>
    </location>
</feature>
<dbReference type="AlphaFoldDB" id="A0A5B7HZS3"/>
<evidence type="ECO:0000313" key="3">
    <source>
        <dbReference type="EMBL" id="MPC75129.1"/>
    </source>
</evidence>
<evidence type="ECO:0000256" key="2">
    <source>
        <dbReference type="SAM" id="SignalP"/>
    </source>
</evidence>
<sequence length="181" mass="20051">MKLHVITFLATCCCLTAAKDSTKATCPARHSILLEAPVPASHTQKDEMESGDYMDPYDYNESIDLTDYESNANIGSEGDLVDDISLTDVPSFPSLHDTQAIPSKDPSRQDQCCQGKRSQDQCCQVRSKKNQCSNDQCKDSCTQNGCKQNRCCSPPPPPSKPRASVRQAVYGYAWRKDNVTY</sequence>